<name>A0A8E6ETR7_9BACT</name>
<evidence type="ECO:0000313" key="1">
    <source>
        <dbReference type="EMBL" id="QVL30307.1"/>
    </source>
</evidence>
<dbReference type="Proteomes" id="UP000676194">
    <property type="component" value="Chromosome"/>
</dbReference>
<keyword evidence="2" id="KW-1185">Reference proteome</keyword>
<reference evidence="1" key="1">
    <citation type="submission" date="2021-05" db="EMBL/GenBank/DDBJ databases">
        <title>Complete genome sequence of the cellulolytic planctomycete Telmatocola sphagniphila SP2T and characterization of the first cellulase from planctomycetes.</title>
        <authorList>
            <person name="Rakitin A.L."/>
            <person name="Beletsky A.V."/>
            <person name="Naumoff D.G."/>
            <person name="Kulichevskaya I.S."/>
            <person name="Mardanov A.V."/>
            <person name="Ravin N.V."/>
            <person name="Dedysh S.N."/>
        </authorList>
    </citation>
    <scope>NUCLEOTIDE SEQUENCE</scope>
    <source>
        <strain evidence="1">SP2T</strain>
    </source>
</reference>
<proteinExistence type="predicted"/>
<protein>
    <submittedName>
        <fullName evidence="1">Uncharacterized protein</fullName>
    </submittedName>
</protein>
<evidence type="ECO:0000313" key="2">
    <source>
        <dbReference type="Proteomes" id="UP000676194"/>
    </source>
</evidence>
<dbReference type="KEGG" id="tsph:KIH39_15755"/>
<accession>A0A8E6ETR7</accession>
<dbReference type="EMBL" id="CP074694">
    <property type="protein sequence ID" value="QVL30307.1"/>
    <property type="molecule type" value="Genomic_DNA"/>
</dbReference>
<sequence length="48" mass="5334">MYARLAVFEAGAKTGFTPSVSNNNLLTRFDDYEKGGKIAIPSQTLYNY</sequence>
<organism evidence="1 2">
    <name type="scientific">Telmatocola sphagniphila</name>
    <dbReference type="NCBI Taxonomy" id="1123043"/>
    <lineage>
        <taxon>Bacteria</taxon>
        <taxon>Pseudomonadati</taxon>
        <taxon>Planctomycetota</taxon>
        <taxon>Planctomycetia</taxon>
        <taxon>Gemmatales</taxon>
        <taxon>Gemmataceae</taxon>
    </lineage>
</organism>
<dbReference type="RefSeq" id="WP_213494183.1">
    <property type="nucleotide sequence ID" value="NZ_CP074694.1"/>
</dbReference>
<dbReference type="AlphaFoldDB" id="A0A8E6ETR7"/>
<gene>
    <name evidence="1" type="ORF">KIH39_15755</name>
</gene>